<dbReference type="RefSeq" id="WP_147083383.1">
    <property type="nucleotide sequence ID" value="NZ_VOQR01000001.1"/>
</dbReference>
<dbReference type="EMBL" id="VOQR01000001">
    <property type="protein sequence ID" value="TXC72106.1"/>
    <property type="molecule type" value="Genomic_DNA"/>
</dbReference>
<feature type="region of interest" description="Disordered" evidence="1">
    <location>
        <begin position="28"/>
        <end position="65"/>
    </location>
</feature>
<keyword evidence="4" id="KW-1185">Reference proteome</keyword>
<evidence type="ECO:0000256" key="2">
    <source>
        <dbReference type="SAM" id="SignalP"/>
    </source>
</evidence>
<feature type="chain" id="PRO_5022982094" evidence="2">
    <location>
        <begin position="19"/>
        <end position="377"/>
    </location>
</feature>
<keyword evidence="2" id="KW-0732">Signal</keyword>
<dbReference type="AlphaFoldDB" id="A0A5C6UIP3"/>
<dbReference type="PROSITE" id="PS51257">
    <property type="entry name" value="PROKAR_LIPOPROTEIN"/>
    <property type="match status" value="1"/>
</dbReference>
<protein>
    <submittedName>
        <fullName evidence="3">DUF1176 domain-containing protein</fullName>
    </submittedName>
</protein>
<dbReference type="OrthoDB" id="330924at2"/>
<feature type="compositionally biased region" description="Low complexity" evidence="1">
    <location>
        <begin position="28"/>
        <end position="49"/>
    </location>
</feature>
<accession>A0A5C6UIP3</accession>
<proteinExistence type="predicted"/>
<dbReference type="InterPro" id="IPR009560">
    <property type="entry name" value="DUF1176"/>
</dbReference>
<evidence type="ECO:0000256" key="1">
    <source>
        <dbReference type="SAM" id="MobiDB-lite"/>
    </source>
</evidence>
<reference evidence="3 4" key="1">
    <citation type="journal article" date="2013" name="Antonie Van Leeuwenhoek">
        <title>Sphingomonas ginsenosidivorax sp. nov., with the ability to transform ginsenosides.</title>
        <authorList>
            <person name="Jin X.F."/>
            <person name="Kim J.K."/>
            <person name="Liu Q.M."/>
            <person name="Kang M.S."/>
            <person name="He D."/>
            <person name="Jin F.X."/>
            <person name="Kim S.C."/>
            <person name="Im W.T."/>
        </authorList>
    </citation>
    <scope>NUCLEOTIDE SEQUENCE [LARGE SCALE GENOMIC DNA]</scope>
    <source>
        <strain evidence="3 4">KHI67</strain>
    </source>
</reference>
<gene>
    <name evidence="3" type="ORF">FSB78_14980</name>
</gene>
<evidence type="ECO:0000313" key="4">
    <source>
        <dbReference type="Proteomes" id="UP000321250"/>
    </source>
</evidence>
<organism evidence="3 4">
    <name type="scientific">Sphingomonas ginsenosidivorax</name>
    <dbReference type="NCBI Taxonomy" id="862135"/>
    <lineage>
        <taxon>Bacteria</taxon>
        <taxon>Pseudomonadati</taxon>
        <taxon>Pseudomonadota</taxon>
        <taxon>Alphaproteobacteria</taxon>
        <taxon>Sphingomonadales</taxon>
        <taxon>Sphingomonadaceae</taxon>
        <taxon>Sphingomonas</taxon>
    </lineage>
</organism>
<dbReference type="Proteomes" id="UP000321250">
    <property type="component" value="Unassembled WGS sequence"/>
</dbReference>
<evidence type="ECO:0000313" key="3">
    <source>
        <dbReference type="EMBL" id="TXC72106.1"/>
    </source>
</evidence>
<sequence length="377" mass="38667">MTRFALPLLLSVVSIAGAACSPPSADIAPDPTPAAAPNAVAADNATAPEPAAPSPPPAAVADSKAVPKQGALETFGDWAVGCDNGLRCTLASLLPEAGEADNVTLNIVREGDAETKVYIDSRDEAIRPASLWVDGKKIATKLTPESALAIAEALPAGRRLELRNRKDKAVATISLKGAAAAMRYADAEQGRAGTPTALVAKGTSTKVVEAPVLPTIVAPAITGEAATPTAAQLAAMRKQAECDLVDDQTGVLSPEAHAVGGGKTLVILPCSTGAYNLIGALFVIDGKAVTPAEVDSPSGFDETGADSQTPVRSVVNGAFRDGLLTSYAKGRGIGDCGVQQSYVWDGTTLRLSEQSAMSECRGNPNYISTWRATVVRR</sequence>
<comment type="caution">
    <text evidence="3">The sequence shown here is derived from an EMBL/GenBank/DDBJ whole genome shotgun (WGS) entry which is preliminary data.</text>
</comment>
<dbReference type="Pfam" id="PF06674">
    <property type="entry name" value="DUF1176"/>
    <property type="match status" value="1"/>
</dbReference>
<name>A0A5C6UIP3_9SPHN</name>
<feature type="signal peptide" evidence="2">
    <location>
        <begin position="1"/>
        <end position="18"/>
    </location>
</feature>